<dbReference type="CDD" id="cd00590">
    <property type="entry name" value="RRM_SF"/>
    <property type="match status" value="1"/>
</dbReference>
<dbReference type="SUPFAM" id="SSF56176">
    <property type="entry name" value="FAD-binding/transporter-associated domain-like"/>
    <property type="match status" value="1"/>
</dbReference>
<keyword evidence="4" id="KW-0274">FAD</keyword>
<dbReference type="InterPro" id="IPR016164">
    <property type="entry name" value="FAD-linked_Oxase-like_C"/>
</dbReference>
<dbReference type="Gene3D" id="3.30.43.10">
    <property type="entry name" value="Uridine Diphospho-n-acetylenolpyruvylglucosamine Reductase, domain 2"/>
    <property type="match status" value="1"/>
</dbReference>
<gene>
    <name evidence="7" type="ORF">WPS_01600</name>
</gene>
<organism evidence="7 8">
    <name type="scientific">Vulcanimicrobium alpinum</name>
    <dbReference type="NCBI Taxonomy" id="3016050"/>
    <lineage>
        <taxon>Bacteria</taxon>
        <taxon>Bacillati</taxon>
        <taxon>Vulcanimicrobiota</taxon>
        <taxon>Vulcanimicrobiia</taxon>
        <taxon>Vulcanimicrobiales</taxon>
        <taxon>Vulcanimicrobiaceae</taxon>
        <taxon>Vulcanimicrobium</taxon>
    </lineage>
</organism>
<dbReference type="Gene3D" id="3.30.465.10">
    <property type="match status" value="1"/>
</dbReference>
<name>A0AAN1XTF1_UNVUL</name>
<dbReference type="Gene3D" id="3.30.70.2740">
    <property type="match status" value="1"/>
</dbReference>
<feature type="domain" description="FAD-binding PCMH-type" evidence="6">
    <location>
        <begin position="35"/>
        <end position="214"/>
    </location>
</feature>
<sequence length="468" mass="48934">MIAAGLIDALREVVPDGVLTAAEDLIAYGFDGTFYERTPPLVVLPSTTAQVCAIHRIATARRIPLTPRAMGSGLSGGAVPLDGSIVLGVSRMDRVLEISVDDGVAVVQPGVITAHLQALVEARGLFYPPDPSSLKQSAIGGNVAENAGGARALKYGVTGDYVLALEVVLPDGTPIRTGGRTVKNVTGYDLRRLFTGAEGTLGTITEITLKLLPKPRVKRTALAVFDRIADAADASTAVLAAGIAPAAIELLDALTMRCIAENGVTGLPLDADAILIFGADGNHESVVNEDIAAIGAVARAHGARTVTVAGDDAESERLWNARRSISPALARRRPNKLGEDVCVPRSKVTAMVARVRAIAAEHRLEIPLFGHIGDGNLHPNILCDKRDPEEMARVAAAARAIFEAAVELGGTLSGEHGIGLLKKQFMELDVGTDALALMRRIKAAVDPLGIMNPGKIFPEPGGADAFRL</sequence>
<protein>
    <submittedName>
        <fullName evidence="7">FAD-binding protein</fullName>
    </submittedName>
</protein>
<dbReference type="InterPro" id="IPR016169">
    <property type="entry name" value="FAD-bd_PCMH_sub2"/>
</dbReference>
<evidence type="ECO:0000313" key="7">
    <source>
        <dbReference type="EMBL" id="BDE04884.1"/>
    </source>
</evidence>
<dbReference type="PROSITE" id="PS51387">
    <property type="entry name" value="FAD_PCMH"/>
    <property type="match status" value="1"/>
</dbReference>
<dbReference type="InterPro" id="IPR051914">
    <property type="entry name" value="FAD-linked_OxidoTrans_Type4"/>
</dbReference>
<dbReference type="FunFam" id="1.10.45.10:FF:000001">
    <property type="entry name" value="D-lactate dehydrogenase mitochondrial"/>
    <property type="match status" value="1"/>
</dbReference>
<dbReference type="FunFam" id="3.30.70.2740:FF:000001">
    <property type="entry name" value="D-lactate dehydrogenase mitochondrial"/>
    <property type="match status" value="1"/>
</dbReference>
<dbReference type="PANTHER" id="PTHR42934:SF2">
    <property type="entry name" value="GLYCOLATE OXIDASE SUBUNIT GLCD"/>
    <property type="match status" value="1"/>
</dbReference>
<evidence type="ECO:0000313" key="8">
    <source>
        <dbReference type="Proteomes" id="UP001317532"/>
    </source>
</evidence>
<reference evidence="7 8" key="1">
    <citation type="journal article" date="2022" name="ISME Commun">
        <title>Vulcanimicrobium alpinus gen. nov. sp. nov., the first cultivated representative of the candidate phylum 'Eremiobacterota', is a metabolically versatile aerobic anoxygenic phototroph.</title>
        <authorList>
            <person name="Yabe S."/>
            <person name="Muto K."/>
            <person name="Abe K."/>
            <person name="Yokota A."/>
            <person name="Staudigel H."/>
            <person name="Tebo B.M."/>
        </authorList>
    </citation>
    <scope>NUCLEOTIDE SEQUENCE [LARGE SCALE GENOMIC DNA]</scope>
    <source>
        <strain evidence="7 8">WC8-2</strain>
    </source>
</reference>
<comment type="similarity">
    <text evidence="2">Belongs to the FAD-binding oxidoreductase/transferase type 4 family.</text>
</comment>
<dbReference type="GO" id="GO:0071949">
    <property type="term" value="F:FAD binding"/>
    <property type="evidence" value="ECO:0007669"/>
    <property type="project" value="InterPro"/>
</dbReference>
<comment type="cofactor">
    <cofactor evidence="1">
        <name>FAD</name>
        <dbReference type="ChEBI" id="CHEBI:57692"/>
    </cofactor>
</comment>
<evidence type="ECO:0000256" key="4">
    <source>
        <dbReference type="ARBA" id="ARBA00022827"/>
    </source>
</evidence>
<dbReference type="RefSeq" id="WP_317995972.1">
    <property type="nucleotide sequence ID" value="NZ_AP025523.1"/>
</dbReference>
<dbReference type="InterPro" id="IPR016166">
    <property type="entry name" value="FAD-bd_PCMH"/>
</dbReference>
<dbReference type="InterPro" id="IPR036318">
    <property type="entry name" value="FAD-bd_PCMH-like_sf"/>
</dbReference>
<dbReference type="Pfam" id="PF02913">
    <property type="entry name" value="FAD-oxidase_C"/>
    <property type="match status" value="1"/>
</dbReference>
<keyword evidence="3" id="KW-0285">Flavoprotein</keyword>
<dbReference type="AlphaFoldDB" id="A0AAN1XTF1"/>
<dbReference type="PANTHER" id="PTHR42934">
    <property type="entry name" value="GLYCOLATE OXIDASE SUBUNIT GLCD"/>
    <property type="match status" value="1"/>
</dbReference>
<dbReference type="SUPFAM" id="SSF55103">
    <property type="entry name" value="FAD-linked oxidases, C-terminal domain"/>
    <property type="match status" value="1"/>
</dbReference>
<evidence type="ECO:0000256" key="5">
    <source>
        <dbReference type="ARBA" id="ARBA00023002"/>
    </source>
</evidence>
<dbReference type="Pfam" id="PF01565">
    <property type="entry name" value="FAD_binding_4"/>
    <property type="match status" value="1"/>
</dbReference>
<dbReference type="Proteomes" id="UP001317532">
    <property type="component" value="Chromosome"/>
</dbReference>
<dbReference type="KEGG" id="vab:WPS_01600"/>
<dbReference type="EMBL" id="AP025523">
    <property type="protein sequence ID" value="BDE04884.1"/>
    <property type="molecule type" value="Genomic_DNA"/>
</dbReference>
<keyword evidence="5" id="KW-0560">Oxidoreductase</keyword>
<dbReference type="InterPro" id="IPR016167">
    <property type="entry name" value="FAD-bd_PCMH_sub1"/>
</dbReference>
<evidence type="ECO:0000256" key="3">
    <source>
        <dbReference type="ARBA" id="ARBA00022630"/>
    </source>
</evidence>
<evidence type="ECO:0000256" key="2">
    <source>
        <dbReference type="ARBA" id="ARBA00008000"/>
    </source>
</evidence>
<accession>A0AAN1XTF1</accession>
<dbReference type="InterPro" id="IPR006094">
    <property type="entry name" value="Oxid_FAD_bind_N"/>
</dbReference>
<dbReference type="GO" id="GO:0016491">
    <property type="term" value="F:oxidoreductase activity"/>
    <property type="evidence" value="ECO:0007669"/>
    <property type="project" value="UniProtKB-KW"/>
</dbReference>
<keyword evidence="8" id="KW-1185">Reference proteome</keyword>
<dbReference type="InterPro" id="IPR004113">
    <property type="entry name" value="FAD-bd_oxidored_4_C"/>
</dbReference>
<evidence type="ECO:0000256" key="1">
    <source>
        <dbReference type="ARBA" id="ARBA00001974"/>
    </source>
</evidence>
<dbReference type="Gene3D" id="1.10.45.10">
    <property type="entry name" value="Vanillyl-alcohol Oxidase, Chain A, domain 4"/>
    <property type="match status" value="1"/>
</dbReference>
<dbReference type="InterPro" id="IPR016171">
    <property type="entry name" value="Vanillyl_alc_oxidase_C-sub2"/>
</dbReference>
<proteinExistence type="inferred from homology"/>
<evidence type="ECO:0000259" key="6">
    <source>
        <dbReference type="PROSITE" id="PS51387"/>
    </source>
</evidence>
<dbReference type="Gene3D" id="3.30.70.2190">
    <property type="match status" value="1"/>
</dbReference>